<protein>
    <recommendedName>
        <fullName evidence="1">NIF system FeS cluster assembly NifU N-terminal domain-containing protein</fullName>
    </recommendedName>
</protein>
<dbReference type="OrthoDB" id="7857113at2"/>
<dbReference type="Gene3D" id="3.90.1010.10">
    <property type="match status" value="1"/>
</dbReference>
<feature type="domain" description="NIF system FeS cluster assembly NifU N-terminal" evidence="1">
    <location>
        <begin position="27"/>
        <end position="109"/>
    </location>
</feature>
<dbReference type="EMBL" id="CP018154">
    <property type="protein sequence ID" value="APG63076.1"/>
    <property type="molecule type" value="Genomic_DNA"/>
</dbReference>
<sequence length="163" mass="18055">MAEALYSLDILRLSMQLRPDDKLSAPQSTHEVTSRVCGGILSVELSLDENDRISDFAIRAKSCALGQASAAILDRHIIGLNVDEIRVQHAKLLAILGKDEATRHHQNNLDNQNSLDNPNSVTDIKVWPELSFLQSARDYPARHSAILLPYDALFGAMEKLKTP</sequence>
<keyword evidence="3" id="KW-1185">Reference proteome</keyword>
<evidence type="ECO:0000313" key="2">
    <source>
        <dbReference type="EMBL" id="APG63076.1"/>
    </source>
</evidence>
<dbReference type="STRING" id="1913578.LPB140_10085"/>
<accession>A0A1L3JD69</accession>
<reference evidence="2 3" key="1">
    <citation type="submission" date="2016-11" db="EMBL/GenBank/DDBJ databases">
        <title>Sphingorhabdus sp. LPB0140, isolated from marine environment.</title>
        <authorList>
            <person name="Kim E."/>
            <person name="Yi H."/>
        </authorList>
    </citation>
    <scope>NUCLEOTIDE SEQUENCE [LARGE SCALE GENOMIC DNA]</scope>
    <source>
        <strain evidence="2 3">LPB0140</strain>
    </source>
</reference>
<evidence type="ECO:0000313" key="3">
    <source>
        <dbReference type="Proteomes" id="UP000242561"/>
    </source>
</evidence>
<dbReference type="GO" id="GO:0016226">
    <property type="term" value="P:iron-sulfur cluster assembly"/>
    <property type="evidence" value="ECO:0007669"/>
    <property type="project" value="InterPro"/>
</dbReference>
<organism evidence="2 3">
    <name type="scientific">Sphingorhabdus lutea</name>
    <dbReference type="NCBI Taxonomy" id="1913578"/>
    <lineage>
        <taxon>Bacteria</taxon>
        <taxon>Pseudomonadati</taxon>
        <taxon>Pseudomonadota</taxon>
        <taxon>Alphaproteobacteria</taxon>
        <taxon>Sphingomonadales</taxon>
        <taxon>Sphingomonadaceae</taxon>
        <taxon>Sphingorhabdus</taxon>
    </lineage>
</organism>
<dbReference type="GO" id="GO:0005506">
    <property type="term" value="F:iron ion binding"/>
    <property type="evidence" value="ECO:0007669"/>
    <property type="project" value="InterPro"/>
</dbReference>
<dbReference type="AlphaFoldDB" id="A0A1L3JD69"/>
<dbReference type="GO" id="GO:0051536">
    <property type="term" value="F:iron-sulfur cluster binding"/>
    <property type="evidence" value="ECO:0007669"/>
    <property type="project" value="InterPro"/>
</dbReference>
<gene>
    <name evidence="2" type="ORF">LPB140_10085</name>
</gene>
<proteinExistence type="predicted"/>
<name>A0A1L3JD69_9SPHN</name>
<dbReference type="Pfam" id="PF01592">
    <property type="entry name" value="NifU_N"/>
    <property type="match status" value="1"/>
</dbReference>
<dbReference type="CDD" id="cd06664">
    <property type="entry name" value="IscU_like"/>
    <property type="match status" value="1"/>
</dbReference>
<dbReference type="RefSeq" id="WP_072559728.1">
    <property type="nucleotide sequence ID" value="NZ_CP018154.1"/>
</dbReference>
<dbReference type="KEGG" id="sphl:LPB140_10085"/>
<dbReference type="SUPFAM" id="SSF82649">
    <property type="entry name" value="SufE/NifU"/>
    <property type="match status" value="1"/>
</dbReference>
<evidence type="ECO:0000259" key="1">
    <source>
        <dbReference type="Pfam" id="PF01592"/>
    </source>
</evidence>
<dbReference type="Proteomes" id="UP000242561">
    <property type="component" value="Chromosome"/>
</dbReference>
<dbReference type="InterPro" id="IPR002871">
    <property type="entry name" value="NIF_FeS_clus_asmbl_NifU_N"/>
</dbReference>